<gene>
    <name evidence="3" type="ORF">ACFYTF_23155</name>
</gene>
<reference evidence="3 4" key="1">
    <citation type="submission" date="2024-10" db="EMBL/GenBank/DDBJ databases">
        <title>The Natural Products Discovery Center: Release of the First 8490 Sequenced Strains for Exploring Actinobacteria Biosynthetic Diversity.</title>
        <authorList>
            <person name="Kalkreuter E."/>
            <person name="Kautsar S.A."/>
            <person name="Yang D."/>
            <person name="Bader C.D."/>
            <person name="Teijaro C.N."/>
            <person name="Fluegel L."/>
            <person name="Davis C.M."/>
            <person name="Simpson J.R."/>
            <person name="Lauterbach L."/>
            <person name="Steele A.D."/>
            <person name="Gui C."/>
            <person name="Meng S."/>
            <person name="Li G."/>
            <person name="Viehrig K."/>
            <person name="Ye F."/>
            <person name="Su P."/>
            <person name="Kiefer A.F."/>
            <person name="Nichols A."/>
            <person name="Cepeda A.J."/>
            <person name="Yan W."/>
            <person name="Fan B."/>
            <person name="Jiang Y."/>
            <person name="Adhikari A."/>
            <person name="Zheng C.-J."/>
            <person name="Schuster L."/>
            <person name="Cowan T.M."/>
            <person name="Smanski M.J."/>
            <person name="Chevrette M.G."/>
            <person name="De Carvalho L.P.S."/>
            <person name="Shen B."/>
        </authorList>
    </citation>
    <scope>NUCLEOTIDE SEQUENCE [LARGE SCALE GENOMIC DNA]</scope>
    <source>
        <strain evidence="3 4">NPDC004045</strain>
    </source>
</reference>
<dbReference type="SUPFAM" id="SSF53474">
    <property type="entry name" value="alpha/beta-Hydrolases"/>
    <property type="match status" value="1"/>
</dbReference>
<dbReference type="InterPro" id="IPR050266">
    <property type="entry name" value="AB_hydrolase_sf"/>
</dbReference>
<evidence type="ECO:0000256" key="1">
    <source>
        <dbReference type="SAM" id="SignalP"/>
    </source>
</evidence>
<dbReference type="Pfam" id="PF12697">
    <property type="entry name" value="Abhydrolase_6"/>
    <property type="match status" value="1"/>
</dbReference>
<evidence type="ECO:0000313" key="3">
    <source>
        <dbReference type="EMBL" id="MFF0545740.1"/>
    </source>
</evidence>
<sequence length="349" mass="35941">MRISRWVQAAAVAVLAVAAAPIAAARAEAAVVDREVAFSVRNVDESGVPCGTDGGTYTVRGHLTGPADLLAGGAASSVSLYVHGLEVSEWFWRFDGAPGYDHVREMAGRGHVSVTIDRLGYGASGQPAGAQSCVGGQATAVHQIVGQLRSGLYTAPGGAISFGRVALLGHSLGGAVTQIAAYSFRDGDAIGVLSYSDLALTPEQLAGSLTWGARCVAGGQPSPAGAPGYSYLTADEAGFRRDFLAGAPPEVAAAAAPLRALNPCGDMVSLTEATLVDPARLGEITVPVLVLTGTEDRVFDVNRARFQGELFTGSGDVTTVLVDGATHGLTLEPTRFRDELDSWLTTRGF</sequence>
<dbReference type="Proteomes" id="UP001601444">
    <property type="component" value="Unassembled WGS sequence"/>
</dbReference>
<dbReference type="PANTHER" id="PTHR43798">
    <property type="entry name" value="MONOACYLGLYCEROL LIPASE"/>
    <property type="match status" value="1"/>
</dbReference>
<proteinExistence type="predicted"/>
<evidence type="ECO:0000313" key="4">
    <source>
        <dbReference type="Proteomes" id="UP001601444"/>
    </source>
</evidence>
<dbReference type="Gene3D" id="3.40.50.1820">
    <property type="entry name" value="alpha/beta hydrolase"/>
    <property type="match status" value="1"/>
</dbReference>
<accession>A0ABW6PTI7</accession>
<dbReference type="GO" id="GO:0016787">
    <property type="term" value="F:hydrolase activity"/>
    <property type="evidence" value="ECO:0007669"/>
    <property type="project" value="UniProtKB-KW"/>
</dbReference>
<keyword evidence="4" id="KW-1185">Reference proteome</keyword>
<dbReference type="EMBL" id="JBIAMX010000016">
    <property type="protein sequence ID" value="MFF0545740.1"/>
    <property type="molecule type" value="Genomic_DNA"/>
</dbReference>
<feature type="signal peptide" evidence="1">
    <location>
        <begin position="1"/>
        <end position="29"/>
    </location>
</feature>
<comment type="caution">
    <text evidence="3">The sequence shown here is derived from an EMBL/GenBank/DDBJ whole genome shotgun (WGS) entry which is preliminary data.</text>
</comment>
<keyword evidence="1" id="KW-0732">Signal</keyword>
<keyword evidence="3" id="KW-0378">Hydrolase</keyword>
<feature type="domain" description="AB hydrolase-1" evidence="2">
    <location>
        <begin position="81"/>
        <end position="338"/>
    </location>
</feature>
<dbReference type="InterPro" id="IPR029058">
    <property type="entry name" value="AB_hydrolase_fold"/>
</dbReference>
<organism evidence="3 4">
    <name type="scientific">Nocardia thailandica</name>
    <dbReference type="NCBI Taxonomy" id="257275"/>
    <lineage>
        <taxon>Bacteria</taxon>
        <taxon>Bacillati</taxon>
        <taxon>Actinomycetota</taxon>
        <taxon>Actinomycetes</taxon>
        <taxon>Mycobacteriales</taxon>
        <taxon>Nocardiaceae</taxon>
        <taxon>Nocardia</taxon>
    </lineage>
</organism>
<dbReference type="InterPro" id="IPR000073">
    <property type="entry name" value="AB_hydrolase_1"/>
</dbReference>
<dbReference type="RefSeq" id="WP_387702166.1">
    <property type="nucleotide sequence ID" value="NZ_JBIAMX010000016.1"/>
</dbReference>
<name>A0ABW6PTI7_9NOCA</name>
<evidence type="ECO:0000259" key="2">
    <source>
        <dbReference type="Pfam" id="PF12697"/>
    </source>
</evidence>
<dbReference type="PANTHER" id="PTHR43798:SF33">
    <property type="entry name" value="HYDROLASE, PUTATIVE (AFU_ORTHOLOGUE AFUA_2G14860)-RELATED"/>
    <property type="match status" value="1"/>
</dbReference>
<protein>
    <submittedName>
        <fullName evidence="3">Alpha/beta hydrolase</fullName>
    </submittedName>
</protein>
<feature type="chain" id="PRO_5045459157" evidence="1">
    <location>
        <begin position="30"/>
        <end position="349"/>
    </location>
</feature>